<comment type="caution">
    <text evidence="1">The sequence shown here is derived from an EMBL/GenBank/DDBJ whole genome shotgun (WGS) entry which is preliminary data.</text>
</comment>
<evidence type="ECO:0000313" key="1">
    <source>
        <dbReference type="EMBL" id="KAL1610586.1"/>
    </source>
</evidence>
<proteinExistence type="predicted"/>
<evidence type="ECO:0000313" key="2">
    <source>
        <dbReference type="Proteomes" id="UP001521785"/>
    </source>
</evidence>
<gene>
    <name evidence="1" type="ORF">SLS60_002256</name>
</gene>
<name>A0ABR3S1M6_9PLEO</name>
<sequence>MKRGVSEEEKSCIRIPEVRPNVQAAVSTKEAFEECYNITRCDKNFEIASEIKRQVDNVRSEDEKRWNEIIEGYVFKRLRDIARKGENDKHKPKAEDVIKRFRVYKPNIYLNLTMYANGITAKVTIRGS</sequence>
<protein>
    <submittedName>
        <fullName evidence="1">Uncharacterized protein</fullName>
    </submittedName>
</protein>
<dbReference type="EMBL" id="JAKJXO020000002">
    <property type="protein sequence ID" value="KAL1610586.1"/>
    <property type="molecule type" value="Genomic_DNA"/>
</dbReference>
<reference evidence="1 2" key="1">
    <citation type="submission" date="2024-02" db="EMBL/GenBank/DDBJ databases">
        <title>De novo assembly and annotation of 12 fungi associated with fruit tree decline syndrome in Ontario, Canada.</title>
        <authorList>
            <person name="Sulman M."/>
            <person name="Ellouze W."/>
            <person name="Ilyukhin E."/>
        </authorList>
    </citation>
    <scope>NUCLEOTIDE SEQUENCE [LARGE SCALE GENOMIC DNA]</scope>
    <source>
        <strain evidence="1 2">M42-189</strain>
    </source>
</reference>
<dbReference type="Proteomes" id="UP001521785">
    <property type="component" value="Unassembled WGS sequence"/>
</dbReference>
<keyword evidence="2" id="KW-1185">Reference proteome</keyword>
<organism evidence="1 2">
    <name type="scientific">Paraconiothyrium brasiliense</name>
    <dbReference type="NCBI Taxonomy" id="300254"/>
    <lineage>
        <taxon>Eukaryota</taxon>
        <taxon>Fungi</taxon>
        <taxon>Dikarya</taxon>
        <taxon>Ascomycota</taxon>
        <taxon>Pezizomycotina</taxon>
        <taxon>Dothideomycetes</taxon>
        <taxon>Pleosporomycetidae</taxon>
        <taxon>Pleosporales</taxon>
        <taxon>Massarineae</taxon>
        <taxon>Didymosphaeriaceae</taxon>
        <taxon>Paraconiothyrium</taxon>
    </lineage>
</organism>
<accession>A0ABR3S1M6</accession>